<keyword evidence="1" id="KW-0479">Metal-binding</keyword>
<feature type="compositionally biased region" description="Basic residues" evidence="4">
    <location>
        <begin position="1"/>
        <end position="10"/>
    </location>
</feature>
<comment type="caution">
    <text evidence="6">The sequence shown here is derived from an EMBL/GenBank/DDBJ whole genome shotgun (WGS) entry which is preliminary data.</text>
</comment>
<dbReference type="AlphaFoldDB" id="A0A5N5QSQ2"/>
<gene>
    <name evidence="6" type="ORF">CTheo_1771</name>
</gene>
<organism evidence="6 7">
    <name type="scientific">Ceratobasidium theobromae</name>
    <dbReference type="NCBI Taxonomy" id="1582974"/>
    <lineage>
        <taxon>Eukaryota</taxon>
        <taxon>Fungi</taxon>
        <taxon>Dikarya</taxon>
        <taxon>Basidiomycota</taxon>
        <taxon>Agaricomycotina</taxon>
        <taxon>Agaricomycetes</taxon>
        <taxon>Cantharellales</taxon>
        <taxon>Ceratobasidiaceae</taxon>
        <taxon>Ceratobasidium</taxon>
    </lineage>
</organism>
<dbReference type="GO" id="GO:0008270">
    <property type="term" value="F:zinc ion binding"/>
    <property type="evidence" value="ECO:0007669"/>
    <property type="project" value="UniProtKB-KW"/>
</dbReference>
<evidence type="ECO:0000259" key="5">
    <source>
        <dbReference type="Pfam" id="PF01753"/>
    </source>
</evidence>
<dbReference type="Pfam" id="PF01753">
    <property type="entry name" value="zf-MYND"/>
    <property type="match status" value="1"/>
</dbReference>
<dbReference type="InterPro" id="IPR002893">
    <property type="entry name" value="Znf_MYND"/>
</dbReference>
<dbReference type="EMBL" id="SSOP01000016">
    <property type="protein sequence ID" value="KAB5594792.1"/>
    <property type="molecule type" value="Genomic_DNA"/>
</dbReference>
<accession>A0A5N5QSQ2</accession>
<evidence type="ECO:0000313" key="6">
    <source>
        <dbReference type="EMBL" id="KAB5594792.1"/>
    </source>
</evidence>
<dbReference type="Gene3D" id="6.10.140.2220">
    <property type="match status" value="1"/>
</dbReference>
<keyword evidence="2" id="KW-0863">Zinc-finger</keyword>
<evidence type="ECO:0000313" key="7">
    <source>
        <dbReference type="Proteomes" id="UP000383932"/>
    </source>
</evidence>
<keyword evidence="7" id="KW-1185">Reference proteome</keyword>
<evidence type="ECO:0000256" key="2">
    <source>
        <dbReference type="ARBA" id="ARBA00022771"/>
    </source>
</evidence>
<reference evidence="6 7" key="1">
    <citation type="journal article" date="2019" name="Fungal Biol. Biotechnol.">
        <title>Draft genome sequence of fastidious pathogen Ceratobasidium theobromae, which causes vascular-streak dieback in Theobroma cacao.</title>
        <authorList>
            <person name="Ali S.S."/>
            <person name="Asman A."/>
            <person name="Shao J."/>
            <person name="Firmansyah A.P."/>
            <person name="Susilo A.W."/>
            <person name="Rosmana A."/>
            <person name="McMahon P."/>
            <person name="Junaid M."/>
            <person name="Guest D."/>
            <person name="Kheng T.Y."/>
            <person name="Meinhardt L.W."/>
            <person name="Bailey B.A."/>
        </authorList>
    </citation>
    <scope>NUCLEOTIDE SEQUENCE [LARGE SCALE GENOMIC DNA]</scope>
    <source>
        <strain evidence="6 7">CT2</strain>
    </source>
</reference>
<evidence type="ECO:0000256" key="3">
    <source>
        <dbReference type="ARBA" id="ARBA00022833"/>
    </source>
</evidence>
<protein>
    <submittedName>
        <fullName evidence="6">MYND finger protein</fullName>
    </submittedName>
</protein>
<feature type="region of interest" description="Disordered" evidence="4">
    <location>
        <begin position="1"/>
        <end position="47"/>
    </location>
</feature>
<name>A0A5N5QSQ2_9AGAM</name>
<dbReference type="Proteomes" id="UP000383932">
    <property type="component" value="Unassembled WGS sequence"/>
</dbReference>
<sequence>MNKQHKRRTYITRLPGPGTSERANSTKSESHEQLALNTEPPDPQLNSPNLATALERFNIGAGAAAFAPLGAPGELLQTSSLLGPLANTIPLLLRCEREWYCTPEHLEADWPRHRLECGSFAQSTTSSITVQAMIFPVDQDRPQLVPVTLRGTEISGGSMDWIPRLHGLVGPENHVSSMVITKGVGGETLRFPLHIFFRTHFLTDGSRTNNSVHSLTHGQANYQWKGPVVALKFTGYVVSIHAPKAVLYAKKRTQNTPGRVHEYLDV</sequence>
<evidence type="ECO:0000256" key="1">
    <source>
        <dbReference type="ARBA" id="ARBA00022723"/>
    </source>
</evidence>
<feature type="domain" description="MYND-type" evidence="5">
    <location>
        <begin position="94"/>
        <end position="117"/>
    </location>
</feature>
<proteinExistence type="predicted"/>
<keyword evidence="3" id="KW-0862">Zinc</keyword>
<dbReference type="OrthoDB" id="437457at2759"/>
<evidence type="ECO:0000256" key="4">
    <source>
        <dbReference type="SAM" id="MobiDB-lite"/>
    </source>
</evidence>
<dbReference type="SUPFAM" id="SSF144232">
    <property type="entry name" value="HIT/MYND zinc finger-like"/>
    <property type="match status" value="1"/>
</dbReference>